<sequence length="124" mass="12992">MKAATIASLAAFGFVTAVSADGSNCFSGGQEFPSDISPVNSGIDGFCNTDIDLSQSNTDGSFKSTCIPINNVDTVRSIQVAFSNSKDFKKTLLAADCKSGLKNIVTDCKHGGNFEDNVNGVHFK</sequence>
<dbReference type="EMBL" id="JAULSN010000001">
    <property type="protein sequence ID" value="KAK3382185.1"/>
    <property type="molecule type" value="Genomic_DNA"/>
</dbReference>
<keyword evidence="1" id="KW-0732">Signal</keyword>
<protein>
    <submittedName>
        <fullName evidence="2">Uncharacterized protein</fullName>
    </submittedName>
</protein>
<gene>
    <name evidence="2" type="ORF">B0T24DRAFT_3323</name>
</gene>
<reference evidence="2" key="1">
    <citation type="journal article" date="2023" name="Mol. Phylogenet. Evol.">
        <title>Genome-scale phylogeny and comparative genomics of the fungal order Sordariales.</title>
        <authorList>
            <person name="Hensen N."/>
            <person name="Bonometti L."/>
            <person name="Westerberg I."/>
            <person name="Brannstrom I.O."/>
            <person name="Guillou S."/>
            <person name="Cros-Aarteil S."/>
            <person name="Calhoun S."/>
            <person name="Haridas S."/>
            <person name="Kuo A."/>
            <person name="Mondo S."/>
            <person name="Pangilinan J."/>
            <person name="Riley R."/>
            <person name="LaButti K."/>
            <person name="Andreopoulos B."/>
            <person name="Lipzen A."/>
            <person name="Chen C."/>
            <person name="Yan M."/>
            <person name="Daum C."/>
            <person name="Ng V."/>
            <person name="Clum A."/>
            <person name="Steindorff A."/>
            <person name="Ohm R.A."/>
            <person name="Martin F."/>
            <person name="Silar P."/>
            <person name="Natvig D.O."/>
            <person name="Lalanne C."/>
            <person name="Gautier V."/>
            <person name="Ament-Velasquez S.L."/>
            <person name="Kruys A."/>
            <person name="Hutchinson M.I."/>
            <person name="Powell A.J."/>
            <person name="Barry K."/>
            <person name="Miller A.N."/>
            <person name="Grigoriev I.V."/>
            <person name="Debuchy R."/>
            <person name="Gladieux P."/>
            <person name="Hiltunen Thoren M."/>
            <person name="Johannesson H."/>
        </authorList>
    </citation>
    <scope>NUCLEOTIDE SEQUENCE</scope>
    <source>
        <strain evidence="2">CBS 958.72</strain>
    </source>
</reference>
<evidence type="ECO:0000313" key="2">
    <source>
        <dbReference type="EMBL" id="KAK3382185.1"/>
    </source>
</evidence>
<feature type="signal peptide" evidence="1">
    <location>
        <begin position="1"/>
        <end position="20"/>
    </location>
</feature>
<feature type="chain" id="PRO_5042167588" evidence="1">
    <location>
        <begin position="21"/>
        <end position="124"/>
    </location>
</feature>
<organism evidence="2 3">
    <name type="scientific">Lasiosphaeria ovina</name>
    <dbReference type="NCBI Taxonomy" id="92902"/>
    <lineage>
        <taxon>Eukaryota</taxon>
        <taxon>Fungi</taxon>
        <taxon>Dikarya</taxon>
        <taxon>Ascomycota</taxon>
        <taxon>Pezizomycotina</taxon>
        <taxon>Sordariomycetes</taxon>
        <taxon>Sordariomycetidae</taxon>
        <taxon>Sordariales</taxon>
        <taxon>Lasiosphaeriaceae</taxon>
        <taxon>Lasiosphaeria</taxon>
    </lineage>
</organism>
<name>A0AAE0NIR8_9PEZI</name>
<evidence type="ECO:0000313" key="3">
    <source>
        <dbReference type="Proteomes" id="UP001287356"/>
    </source>
</evidence>
<evidence type="ECO:0000256" key="1">
    <source>
        <dbReference type="SAM" id="SignalP"/>
    </source>
</evidence>
<proteinExistence type="predicted"/>
<dbReference type="Proteomes" id="UP001287356">
    <property type="component" value="Unassembled WGS sequence"/>
</dbReference>
<accession>A0AAE0NIR8</accession>
<keyword evidence="3" id="KW-1185">Reference proteome</keyword>
<reference evidence="2" key="2">
    <citation type="submission" date="2023-06" db="EMBL/GenBank/DDBJ databases">
        <authorList>
            <consortium name="Lawrence Berkeley National Laboratory"/>
            <person name="Haridas S."/>
            <person name="Hensen N."/>
            <person name="Bonometti L."/>
            <person name="Westerberg I."/>
            <person name="Brannstrom I.O."/>
            <person name="Guillou S."/>
            <person name="Cros-Aarteil S."/>
            <person name="Calhoun S."/>
            <person name="Kuo A."/>
            <person name="Mondo S."/>
            <person name="Pangilinan J."/>
            <person name="Riley R."/>
            <person name="Labutti K."/>
            <person name="Andreopoulos B."/>
            <person name="Lipzen A."/>
            <person name="Chen C."/>
            <person name="Yanf M."/>
            <person name="Daum C."/>
            <person name="Ng V."/>
            <person name="Clum A."/>
            <person name="Steindorff A."/>
            <person name="Ohm R."/>
            <person name="Martin F."/>
            <person name="Silar P."/>
            <person name="Natvig D."/>
            <person name="Lalanne C."/>
            <person name="Gautier V."/>
            <person name="Ament-Velasquez S.L."/>
            <person name="Kruys A."/>
            <person name="Hutchinson M.I."/>
            <person name="Powell A.J."/>
            <person name="Barry K."/>
            <person name="Miller A.N."/>
            <person name="Grigoriev I.V."/>
            <person name="Debuchy R."/>
            <person name="Gladieux P."/>
            <person name="Thoren M.H."/>
            <person name="Johannesson H."/>
        </authorList>
    </citation>
    <scope>NUCLEOTIDE SEQUENCE</scope>
    <source>
        <strain evidence="2">CBS 958.72</strain>
    </source>
</reference>
<dbReference type="AlphaFoldDB" id="A0AAE0NIR8"/>
<comment type="caution">
    <text evidence="2">The sequence shown here is derived from an EMBL/GenBank/DDBJ whole genome shotgun (WGS) entry which is preliminary data.</text>
</comment>